<dbReference type="PANTHER" id="PTHR40940">
    <property type="entry name" value="PROTEIN BATD-RELATED"/>
    <property type="match status" value="1"/>
</dbReference>
<feature type="transmembrane region" description="Helical" evidence="1">
    <location>
        <begin position="449"/>
        <end position="470"/>
    </location>
</feature>
<gene>
    <name evidence="2" type="ordered locus">CHU_0370</name>
</gene>
<protein>
    <recommendedName>
        <fullName evidence="4">Protein BatD</fullName>
    </recommendedName>
</protein>
<name>A0A6N4SMZ7_CYTH3</name>
<accession>A0A6N4SMZ7</accession>
<dbReference type="EMBL" id="CP000383">
    <property type="protein sequence ID" value="ABG57660.1"/>
    <property type="molecule type" value="Genomic_DNA"/>
</dbReference>
<evidence type="ECO:0000313" key="2">
    <source>
        <dbReference type="EMBL" id="ABG57660.1"/>
    </source>
</evidence>
<keyword evidence="3" id="KW-1185">Reference proteome</keyword>
<proteinExistence type="predicted"/>
<organism evidence="2 3">
    <name type="scientific">Cytophaga hutchinsonii (strain ATCC 33406 / DSM 1761 / CIP 103989 / NBRC 15051 / NCIMB 9469 / D465)</name>
    <dbReference type="NCBI Taxonomy" id="269798"/>
    <lineage>
        <taxon>Bacteria</taxon>
        <taxon>Pseudomonadati</taxon>
        <taxon>Bacteroidota</taxon>
        <taxon>Cytophagia</taxon>
        <taxon>Cytophagales</taxon>
        <taxon>Cytophagaceae</taxon>
        <taxon>Cytophaga</taxon>
    </lineage>
</organism>
<keyword evidence="1" id="KW-0472">Membrane</keyword>
<dbReference type="AlphaFoldDB" id="A0A6N4SMZ7"/>
<dbReference type="PANTHER" id="PTHR40940:SF2">
    <property type="entry name" value="BATD"/>
    <property type="match status" value="1"/>
</dbReference>
<evidence type="ECO:0000256" key="1">
    <source>
        <dbReference type="SAM" id="Phobius"/>
    </source>
</evidence>
<reference evidence="2 3" key="1">
    <citation type="journal article" date="2007" name="Appl. Environ. Microbiol.">
        <title>Genome sequence of the cellulolytic gliding bacterium Cytophaga hutchinsonii.</title>
        <authorList>
            <person name="Xie G."/>
            <person name="Bruce D.C."/>
            <person name="Challacombe J.F."/>
            <person name="Chertkov O."/>
            <person name="Detter J.C."/>
            <person name="Gilna P."/>
            <person name="Han C.S."/>
            <person name="Lucas S."/>
            <person name="Misra M."/>
            <person name="Myers G.L."/>
            <person name="Richardson P."/>
            <person name="Tapia R."/>
            <person name="Thayer N."/>
            <person name="Thompson L.S."/>
            <person name="Brettin T.S."/>
            <person name="Henrissat B."/>
            <person name="Wilson D.B."/>
            <person name="McBride M.J."/>
        </authorList>
    </citation>
    <scope>NUCLEOTIDE SEQUENCE [LARGE SCALE GENOMIC DNA]</scope>
    <source>
        <strain evidence="3">ATCC 33406 / DSM 1761 / CIP 103989 / NBRC 15051 / NCIMB 9469 / D465</strain>
    </source>
</reference>
<evidence type="ECO:0008006" key="4">
    <source>
        <dbReference type="Google" id="ProtNLM"/>
    </source>
</evidence>
<dbReference type="Proteomes" id="UP000001822">
    <property type="component" value="Chromosome"/>
</dbReference>
<evidence type="ECO:0000313" key="3">
    <source>
        <dbReference type="Proteomes" id="UP000001822"/>
    </source>
</evidence>
<sequence length="472" mass="54573">MNLVALYRGIITLILGVLFQISSNSQTISFKCNNTTLHKNDFLSISITFSKDGKKEFNAYKNYQFPDIADMVKSHTYFNEKEGSEKTYSIVQWYEPIKVGPKSIPAISVQTKNKTFTNPPFTVTILSTDSDTPIEPPVEAWLGKTKLQLEVPEIEWHLESNVTTSYILQPIHITGYILTPFEKNIPFTFIESHLQKEVLKKKIKNNNCLVQERSVSGEFKMDTLRIDGRKYLKMIVLDQFIFPQKPIDIDIPATEWYVYAYKKGTNDEGIVRLAEKYTIKDNGMSIQVKELPSFPAKKIIPAGSFYIKDYLTEKRIRNGQATFLTIVLETNADPSSIGTFEFISSDIELMSEEFVSQKIIEGEQWRVRKELKFQINPLRSGQYLMRDAFMYIYFNTGTKKYDTLYPKSILNVYGERVHESNAMLTNDEFYNRYTHQTNNKLYIAKENDLFNHLANLIILVMLVVTAILVIKK</sequence>
<keyword evidence="1" id="KW-0812">Transmembrane</keyword>
<dbReference type="InterPro" id="IPR025738">
    <property type="entry name" value="BatD"/>
</dbReference>
<dbReference type="OrthoDB" id="2079210at2"/>
<dbReference type="KEGG" id="chu:CHU_0370"/>
<keyword evidence="1" id="KW-1133">Transmembrane helix</keyword>